<evidence type="ECO:0000313" key="3">
    <source>
        <dbReference type="Proteomes" id="UP000310458"/>
    </source>
</evidence>
<evidence type="ECO:0000313" key="2">
    <source>
        <dbReference type="EMBL" id="TLP97365.1"/>
    </source>
</evidence>
<organism evidence="2 3">
    <name type="scientific">Nesterenkonia salmonea</name>
    <dbReference type="NCBI Taxonomy" id="1804987"/>
    <lineage>
        <taxon>Bacteria</taxon>
        <taxon>Bacillati</taxon>
        <taxon>Actinomycetota</taxon>
        <taxon>Actinomycetes</taxon>
        <taxon>Micrococcales</taxon>
        <taxon>Micrococcaceae</taxon>
        <taxon>Nesterenkonia</taxon>
    </lineage>
</organism>
<proteinExistence type="predicted"/>
<dbReference type="EMBL" id="VAVZ01000018">
    <property type="protein sequence ID" value="TLP97365.1"/>
    <property type="molecule type" value="Genomic_DNA"/>
</dbReference>
<dbReference type="RefSeq" id="WP_138252992.1">
    <property type="nucleotide sequence ID" value="NZ_VAVZ01000018.1"/>
</dbReference>
<evidence type="ECO:0000256" key="1">
    <source>
        <dbReference type="SAM" id="MobiDB-lite"/>
    </source>
</evidence>
<sequence>MRNQGQRRLYEVSVMGAAALLLTSCGGSDVGLDNAEEFLEEATNAWLDSLPSDNVAVHEDAGCFFLVDGEGEVTGELACGGARTLFADDGEVWDLTTFDYSEDSDGEITTEFDESILAEAEMEISRPEGDVVDAGGDDAPEALDEIEAPPRPEADSGLIVAPSPQDQEDDAVDTSGGSLVEGEEVSGGAYTVSEETDPQDSEIVTPAGIVTIEELGAAETVTVEGVPGQRGVDDDQSAVPHAPAEGETFRYLWASFAANELPEAPENNAYLDLGDEQIELSSLEGGALVSVPDSGAELVVTTGEDTEQRYDLLTGQRDSDPITDGFYVENRHQPEADITLDFPDFEDTITEEEVGSPSQAGDLTISTEAVVESYTITAWNPMMGWASEGEAWLELNWEASVSRDGDARAGYYRANDDQPSVVDWSITVDDTTIEERYESTDAGRNGGNSFGEVSVIAIPADFETISLDAEITSHWDEQPVTVEHEGAELPFDETHDSEGEGEGEVDEDGPLDEDENTGW</sequence>
<feature type="compositionally biased region" description="Acidic residues" evidence="1">
    <location>
        <begin position="135"/>
        <end position="147"/>
    </location>
</feature>
<feature type="region of interest" description="Disordered" evidence="1">
    <location>
        <begin position="127"/>
        <end position="200"/>
    </location>
</feature>
<keyword evidence="3" id="KW-1185">Reference proteome</keyword>
<feature type="compositionally biased region" description="Basic and acidic residues" evidence="1">
    <location>
        <begin position="476"/>
        <end position="498"/>
    </location>
</feature>
<dbReference type="OrthoDB" id="5145597at2"/>
<reference evidence="2 3" key="1">
    <citation type="submission" date="2019-05" db="EMBL/GenBank/DDBJ databases">
        <title>Nesterenkonia sp. GY074 isolated from the Southern Atlantic Ocean.</title>
        <authorList>
            <person name="Zhang G."/>
        </authorList>
    </citation>
    <scope>NUCLEOTIDE SEQUENCE [LARGE SCALE GENOMIC DNA]</scope>
    <source>
        <strain evidence="2 3">GY074</strain>
    </source>
</reference>
<feature type="region of interest" description="Disordered" evidence="1">
    <location>
        <begin position="476"/>
        <end position="519"/>
    </location>
</feature>
<gene>
    <name evidence="2" type="ORF">FEF26_07885</name>
</gene>
<comment type="caution">
    <text evidence="2">The sequence shown here is derived from an EMBL/GenBank/DDBJ whole genome shotgun (WGS) entry which is preliminary data.</text>
</comment>
<dbReference type="Proteomes" id="UP000310458">
    <property type="component" value="Unassembled WGS sequence"/>
</dbReference>
<dbReference type="AlphaFoldDB" id="A0A5R9BAZ9"/>
<accession>A0A5R9BAZ9</accession>
<feature type="compositionally biased region" description="Acidic residues" evidence="1">
    <location>
        <begin position="499"/>
        <end position="519"/>
    </location>
</feature>
<name>A0A5R9BAZ9_9MICC</name>
<protein>
    <submittedName>
        <fullName evidence="2">Uncharacterized protein</fullName>
    </submittedName>
</protein>
<dbReference type="PROSITE" id="PS51257">
    <property type="entry name" value="PROKAR_LIPOPROTEIN"/>
    <property type="match status" value="1"/>
</dbReference>